<dbReference type="EMBL" id="AJWJ01000027">
    <property type="protein sequence ID" value="KAF2077482.1"/>
    <property type="molecule type" value="Genomic_DNA"/>
</dbReference>
<dbReference type="OrthoDB" id="1914839at2759"/>
<dbReference type="GO" id="GO:0051301">
    <property type="term" value="P:cell division"/>
    <property type="evidence" value="ECO:0007669"/>
    <property type="project" value="TreeGrafter"/>
</dbReference>
<dbReference type="Proteomes" id="UP000695562">
    <property type="component" value="Unassembled WGS sequence"/>
</dbReference>
<sequence>MTGGKKSAASKVKAQKTKVKTADQWMEEGEEFAARFHFDKALNCFQNALKLEPTDTVLMDTIGEILLEMGDLEQAKSYFFKSIQTNPEESASAYMNLGQLVGGDDAVRCYNKGIEIMERELHRLVSNGAASTSVPKPLSTKDAGLTDEQELEEDYEDEEEQDPVADIKQQICSACCSLAELYLTDQCFDDNAETECEKNLLKAIECSPYSPEPYSLMASMKISQVKNQEATEYLTKSYGLWENADVDERPEFDYRYSIALLFIELAQNRVAVDILEQLVNEQDNIAEVWYTLGVVYNNLKEPLSAQECLSTAKDLLKISKEKDPELEDQISTLLTNVNEQVSLLPPASSDEEEDDQVVNDDDDDEEDEEMDD</sequence>
<protein>
    <recommendedName>
        <fullName evidence="6">Assembly chaperone of rpl4</fullName>
    </recommendedName>
</protein>
<evidence type="ECO:0000256" key="1">
    <source>
        <dbReference type="ARBA" id="ARBA00022803"/>
    </source>
</evidence>
<dbReference type="SUPFAM" id="SSF48452">
    <property type="entry name" value="TPR-like"/>
    <property type="match status" value="1"/>
</dbReference>
<dbReference type="PANTHER" id="PTHR12558">
    <property type="entry name" value="CELL DIVISION CYCLE 16,23,27"/>
    <property type="match status" value="1"/>
</dbReference>
<evidence type="ECO:0000313" key="4">
    <source>
        <dbReference type="EMBL" id="KAF2077482.1"/>
    </source>
</evidence>
<dbReference type="InterPro" id="IPR011990">
    <property type="entry name" value="TPR-like_helical_dom_sf"/>
</dbReference>
<evidence type="ECO:0000313" key="5">
    <source>
        <dbReference type="Proteomes" id="UP000695562"/>
    </source>
</evidence>
<organism evidence="4 5">
    <name type="scientific">Polysphondylium violaceum</name>
    <dbReference type="NCBI Taxonomy" id="133409"/>
    <lineage>
        <taxon>Eukaryota</taxon>
        <taxon>Amoebozoa</taxon>
        <taxon>Evosea</taxon>
        <taxon>Eumycetozoa</taxon>
        <taxon>Dictyostelia</taxon>
        <taxon>Dictyosteliales</taxon>
        <taxon>Dictyosteliaceae</taxon>
        <taxon>Polysphondylium</taxon>
    </lineage>
</organism>
<dbReference type="InterPro" id="IPR019734">
    <property type="entry name" value="TPR_rpt"/>
</dbReference>
<dbReference type="SMART" id="SM00028">
    <property type="entry name" value="TPR"/>
    <property type="match status" value="3"/>
</dbReference>
<feature type="compositionally biased region" description="Acidic residues" evidence="3">
    <location>
        <begin position="145"/>
        <end position="162"/>
    </location>
</feature>
<feature type="repeat" description="TPR" evidence="2">
    <location>
        <begin position="22"/>
        <end position="55"/>
    </location>
</feature>
<evidence type="ECO:0000256" key="3">
    <source>
        <dbReference type="SAM" id="MobiDB-lite"/>
    </source>
</evidence>
<comment type="caution">
    <text evidence="4">The sequence shown here is derived from an EMBL/GenBank/DDBJ whole genome shotgun (WGS) entry which is preliminary data.</text>
</comment>
<keyword evidence="5" id="KW-1185">Reference proteome</keyword>
<dbReference type="CDD" id="cd24142">
    <property type="entry name" value="ACL4-like"/>
    <property type="match status" value="1"/>
</dbReference>
<dbReference type="PANTHER" id="PTHR12558:SF50">
    <property type="entry name" value="ASSEMBLY CHAPERONE OF RPL4-RELATED"/>
    <property type="match status" value="1"/>
</dbReference>
<accession>A0A8J4Q2D7</accession>
<proteinExistence type="predicted"/>
<dbReference type="AlphaFoldDB" id="A0A8J4Q2D7"/>
<feature type="repeat" description="TPR" evidence="2">
    <location>
        <begin position="56"/>
        <end position="89"/>
    </location>
</feature>
<reference evidence="4" key="1">
    <citation type="submission" date="2020-01" db="EMBL/GenBank/DDBJ databases">
        <title>Development of genomics and gene disruption for Polysphondylium violaceum indicates a role for the polyketide synthase stlB in stalk morphogenesis.</title>
        <authorList>
            <person name="Narita B."/>
            <person name="Kawabe Y."/>
            <person name="Kin K."/>
            <person name="Saito T."/>
            <person name="Gibbs R."/>
            <person name="Kuspa A."/>
            <person name="Muzny D."/>
            <person name="Queller D."/>
            <person name="Richards S."/>
            <person name="Strassman J."/>
            <person name="Sucgang R."/>
            <person name="Worley K."/>
            <person name="Schaap P."/>
        </authorList>
    </citation>
    <scope>NUCLEOTIDE SEQUENCE</scope>
    <source>
        <strain evidence="4">QSvi11</strain>
    </source>
</reference>
<gene>
    <name evidence="4" type="ORF">CYY_001181</name>
</gene>
<name>A0A8J4Q2D7_9MYCE</name>
<feature type="region of interest" description="Disordered" evidence="3">
    <location>
        <begin position="341"/>
        <end position="372"/>
    </location>
</feature>
<feature type="compositionally biased region" description="Acidic residues" evidence="3">
    <location>
        <begin position="349"/>
        <end position="372"/>
    </location>
</feature>
<dbReference type="Gene3D" id="1.25.40.10">
    <property type="entry name" value="Tetratricopeptide repeat domain"/>
    <property type="match status" value="2"/>
</dbReference>
<dbReference type="PROSITE" id="PS50005">
    <property type="entry name" value="TPR"/>
    <property type="match status" value="2"/>
</dbReference>
<evidence type="ECO:0008006" key="6">
    <source>
        <dbReference type="Google" id="ProtNLM"/>
    </source>
</evidence>
<dbReference type="Pfam" id="PF13181">
    <property type="entry name" value="TPR_8"/>
    <property type="match status" value="2"/>
</dbReference>
<feature type="region of interest" description="Disordered" evidence="3">
    <location>
        <begin position="128"/>
        <end position="162"/>
    </location>
</feature>
<keyword evidence="1 2" id="KW-0802">TPR repeat</keyword>
<evidence type="ECO:0000256" key="2">
    <source>
        <dbReference type="PROSITE-ProRule" id="PRU00339"/>
    </source>
</evidence>